<keyword evidence="3" id="KW-0597">Phosphoprotein</keyword>
<dbReference type="PRINTS" id="PR00344">
    <property type="entry name" value="BCTRLSENSOR"/>
</dbReference>
<dbReference type="InterPro" id="IPR036890">
    <property type="entry name" value="HATPase_C_sf"/>
</dbReference>
<evidence type="ECO:0000256" key="5">
    <source>
        <dbReference type="ARBA" id="ARBA00022777"/>
    </source>
</evidence>
<evidence type="ECO:0000313" key="10">
    <source>
        <dbReference type="Proteomes" id="UP000002318"/>
    </source>
</evidence>
<dbReference type="PANTHER" id="PTHR43711:SF1">
    <property type="entry name" value="HISTIDINE KINASE 1"/>
    <property type="match status" value="1"/>
</dbReference>
<evidence type="ECO:0000256" key="4">
    <source>
        <dbReference type="ARBA" id="ARBA00022679"/>
    </source>
</evidence>
<proteinExistence type="predicted"/>
<dbReference type="Gene3D" id="1.10.287.130">
    <property type="match status" value="1"/>
</dbReference>
<evidence type="ECO:0000256" key="7">
    <source>
        <dbReference type="SAM" id="Phobius"/>
    </source>
</evidence>
<dbReference type="SMART" id="SM00388">
    <property type="entry name" value="HisKA"/>
    <property type="match status" value="1"/>
</dbReference>
<keyword evidence="10" id="KW-1185">Reference proteome</keyword>
<feature type="transmembrane region" description="Helical" evidence="7">
    <location>
        <begin position="100"/>
        <end position="117"/>
    </location>
</feature>
<dbReference type="InterPro" id="IPR050736">
    <property type="entry name" value="Sensor_HK_Regulatory"/>
</dbReference>
<dbReference type="PROSITE" id="PS50109">
    <property type="entry name" value="HIS_KIN"/>
    <property type="match status" value="1"/>
</dbReference>
<gene>
    <name evidence="9" type="ordered locus">Spirs_3954</name>
</gene>
<dbReference type="FunFam" id="3.30.565.10:FF:000006">
    <property type="entry name" value="Sensor histidine kinase WalK"/>
    <property type="match status" value="1"/>
</dbReference>
<dbReference type="InterPro" id="IPR005467">
    <property type="entry name" value="His_kinase_dom"/>
</dbReference>
<evidence type="ECO:0000259" key="8">
    <source>
        <dbReference type="PROSITE" id="PS50109"/>
    </source>
</evidence>
<dbReference type="STRING" id="573413.Spirs_3954"/>
<dbReference type="Pfam" id="PF00512">
    <property type="entry name" value="HisKA"/>
    <property type="match status" value="1"/>
</dbReference>
<organism evidence="9 10">
    <name type="scientific">Sediminispirochaeta smaragdinae (strain DSM 11293 / JCM 15392 / SEBR 4228)</name>
    <name type="common">Spirochaeta smaragdinae</name>
    <dbReference type="NCBI Taxonomy" id="573413"/>
    <lineage>
        <taxon>Bacteria</taxon>
        <taxon>Pseudomonadati</taxon>
        <taxon>Spirochaetota</taxon>
        <taxon>Spirochaetia</taxon>
        <taxon>Spirochaetales</taxon>
        <taxon>Spirochaetaceae</taxon>
        <taxon>Sediminispirochaeta</taxon>
    </lineage>
</organism>
<dbReference type="GO" id="GO:0000155">
    <property type="term" value="F:phosphorelay sensor kinase activity"/>
    <property type="evidence" value="ECO:0007669"/>
    <property type="project" value="InterPro"/>
</dbReference>
<name>E1R970_SEDSS</name>
<dbReference type="SUPFAM" id="SSF55874">
    <property type="entry name" value="ATPase domain of HSP90 chaperone/DNA topoisomerase II/histidine kinase"/>
    <property type="match status" value="1"/>
</dbReference>
<accession>E1R970</accession>
<dbReference type="PANTHER" id="PTHR43711">
    <property type="entry name" value="TWO-COMPONENT HISTIDINE KINASE"/>
    <property type="match status" value="1"/>
</dbReference>
<dbReference type="KEGG" id="ssm:Spirs_3954"/>
<reference evidence="9 10" key="1">
    <citation type="journal article" date="2010" name="Stand. Genomic Sci.">
        <title>Complete genome sequence of Spirochaeta smaragdinae type strain (SEBR 4228).</title>
        <authorList>
            <person name="Mavromatis K."/>
            <person name="Yasawong M."/>
            <person name="Chertkov O."/>
            <person name="Lapidus A."/>
            <person name="Lucas S."/>
            <person name="Nolan M."/>
            <person name="Del Rio T.G."/>
            <person name="Tice H."/>
            <person name="Cheng J.F."/>
            <person name="Pitluck S."/>
            <person name="Liolios K."/>
            <person name="Ivanova N."/>
            <person name="Tapia R."/>
            <person name="Han C."/>
            <person name="Bruce D."/>
            <person name="Goodwin L."/>
            <person name="Pati A."/>
            <person name="Chen A."/>
            <person name="Palaniappan K."/>
            <person name="Land M."/>
            <person name="Hauser L."/>
            <person name="Chang Y.J."/>
            <person name="Jeffries C.D."/>
            <person name="Detter J.C."/>
            <person name="Rohde M."/>
            <person name="Brambilla E."/>
            <person name="Spring S."/>
            <person name="Goker M."/>
            <person name="Sikorski J."/>
            <person name="Woyke T."/>
            <person name="Bristow J."/>
            <person name="Eisen J.A."/>
            <person name="Markowitz V."/>
            <person name="Hugenholtz P."/>
            <person name="Klenk H.P."/>
            <person name="Kyrpides N.C."/>
        </authorList>
    </citation>
    <scope>NUCLEOTIDE SEQUENCE [LARGE SCALE GENOMIC DNA]</scope>
    <source>
        <strain evidence="10">DSM 11293 / JCM 15392 / SEBR 4228</strain>
    </source>
</reference>
<feature type="domain" description="Histidine kinase" evidence="8">
    <location>
        <begin position="165"/>
        <end position="384"/>
    </location>
</feature>
<sequence length="390" mass="42413">MLRFDHYRCRILALSVLIALSFAYPFSTKASILALALTFATMGLRFLPIIPSTLALLGELLFIVFGAAASGVTPLLFFAPLVGSRIAVDAAQNSGWKLRLPFAVSVIGPCAAGLLSLSPFLPFFAATAIVTPLVLLFTLLLIRNQEAKRLEIEKRLKTKEAILSTLAHEIRTPLTVIQSTVDLLIEERIGPLEERQHQFLSSVGSNVQRLVTLSDTILASIKVESAWFTIKVKPIDIRKVIKNVALHMRPILEAKGIELRYSFPKLLSRPPADEGWIHQVLVNLVHNAVKHMRRGGSVIISVNENEQAVVVSVNDNGSGIRTGEQPQVFTEFFQGGILSGAQLEGAGLGLAIVKRVIEKHNGKVYVGSVEGSGTTVSFTLPLDGVVTENE</sequence>
<evidence type="ECO:0000313" key="9">
    <source>
        <dbReference type="EMBL" id="ADK83039.1"/>
    </source>
</evidence>
<feature type="transmembrane region" description="Helical" evidence="7">
    <location>
        <begin position="54"/>
        <end position="79"/>
    </location>
</feature>
<keyword evidence="6" id="KW-0902">Two-component regulatory system</keyword>
<dbReference type="AlphaFoldDB" id="E1R970"/>
<dbReference type="EC" id="2.7.13.3" evidence="2"/>
<protein>
    <recommendedName>
        <fullName evidence="2">histidine kinase</fullName>
        <ecNumber evidence="2">2.7.13.3</ecNumber>
    </recommendedName>
</protein>
<dbReference type="HOGENOM" id="CLU_707697_0_0_12"/>
<keyword evidence="7" id="KW-1133">Transmembrane helix</keyword>
<keyword evidence="7" id="KW-0812">Transmembrane</keyword>
<dbReference type="SMART" id="SM00387">
    <property type="entry name" value="HATPase_c"/>
    <property type="match status" value="1"/>
</dbReference>
<evidence type="ECO:0000256" key="6">
    <source>
        <dbReference type="ARBA" id="ARBA00023012"/>
    </source>
</evidence>
<dbReference type="Gene3D" id="3.30.565.10">
    <property type="entry name" value="Histidine kinase-like ATPase, C-terminal domain"/>
    <property type="match status" value="1"/>
</dbReference>
<keyword evidence="4" id="KW-0808">Transferase</keyword>
<feature type="transmembrane region" description="Helical" evidence="7">
    <location>
        <begin position="123"/>
        <end position="142"/>
    </location>
</feature>
<comment type="catalytic activity">
    <reaction evidence="1">
        <text>ATP + protein L-histidine = ADP + protein N-phospho-L-histidine.</text>
        <dbReference type="EC" id="2.7.13.3"/>
    </reaction>
</comment>
<evidence type="ECO:0000256" key="1">
    <source>
        <dbReference type="ARBA" id="ARBA00000085"/>
    </source>
</evidence>
<evidence type="ECO:0000256" key="3">
    <source>
        <dbReference type="ARBA" id="ARBA00022553"/>
    </source>
</evidence>
<dbReference type="InterPro" id="IPR003661">
    <property type="entry name" value="HisK_dim/P_dom"/>
</dbReference>
<dbReference type="EMBL" id="CP002116">
    <property type="protein sequence ID" value="ADK83039.1"/>
    <property type="molecule type" value="Genomic_DNA"/>
</dbReference>
<dbReference type="eggNOG" id="COG2205">
    <property type="taxonomic scope" value="Bacteria"/>
</dbReference>
<evidence type="ECO:0000256" key="2">
    <source>
        <dbReference type="ARBA" id="ARBA00012438"/>
    </source>
</evidence>
<dbReference type="CDD" id="cd00082">
    <property type="entry name" value="HisKA"/>
    <property type="match status" value="1"/>
</dbReference>
<dbReference type="InterPro" id="IPR004358">
    <property type="entry name" value="Sig_transdc_His_kin-like_C"/>
</dbReference>
<keyword evidence="5 9" id="KW-0418">Kinase</keyword>
<dbReference type="SUPFAM" id="SSF47384">
    <property type="entry name" value="Homodimeric domain of signal transducing histidine kinase"/>
    <property type="match status" value="1"/>
</dbReference>
<dbReference type="Pfam" id="PF02518">
    <property type="entry name" value="HATPase_c"/>
    <property type="match status" value="1"/>
</dbReference>
<keyword evidence="7" id="KW-0472">Membrane</keyword>
<dbReference type="Proteomes" id="UP000002318">
    <property type="component" value="Chromosome"/>
</dbReference>
<dbReference type="InterPro" id="IPR036097">
    <property type="entry name" value="HisK_dim/P_sf"/>
</dbReference>
<dbReference type="InterPro" id="IPR003594">
    <property type="entry name" value="HATPase_dom"/>
</dbReference>